<evidence type="ECO:0000313" key="6">
    <source>
        <dbReference type="EMBL" id="EHQ36125.1"/>
    </source>
</evidence>
<dbReference type="PANTHER" id="PTHR43483">
    <property type="entry name" value="MEMBRANE TRANSPORTER PROTEIN HI_0806-RELATED"/>
    <property type="match status" value="1"/>
</dbReference>
<keyword evidence="7" id="KW-1185">Reference proteome</keyword>
<reference evidence="6 7" key="1">
    <citation type="submission" date="2011-10" db="EMBL/GenBank/DDBJ databases">
        <title>The Improved High-Quality Draft genome of Methanoplanus limicola DSM 2279.</title>
        <authorList>
            <consortium name="US DOE Joint Genome Institute (JGI-PGF)"/>
            <person name="Lucas S."/>
            <person name="Copeland A."/>
            <person name="Lapidus A."/>
            <person name="Glavina del Rio T."/>
            <person name="Dalin E."/>
            <person name="Tice H."/>
            <person name="Bruce D."/>
            <person name="Goodwin L."/>
            <person name="Pitluck S."/>
            <person name="Peters L."/>
            <person name="Mikhailova N."/>
            <person name="Lu M."/>
            <person name="Kyrpides N."/>
            <person name="Mavromatis K."/>
            <person name="Ivanova N."/>
            <person name="Markowitz V."/>
            <person name="Cheng J.-F."/>
            <person name="Hugenholtz P."/>
            <person name="Woyke T."/>
            <person name="Wu D."/>
            <person name="Wirth R."/>
            <person name="Brambilla E.-M."/>
            <person name="Klenk H.-P."/>
            <person name="Eisen J.A."/>
        </authorList>
    </citation>
    <scope>NUCLEOTIDE SEQUENCE [LARGE SCALE GENOMIC DNA]</scope>
    <source>
        <strain evidence="6 7">DSM 2279</strain>
    </source>
</reference>
<name>H1YZL6_9EURY</name>
<keyword evidence="5" id="KW-1003">Cell membrane</keyword>
<feature type="transmembrane region" description="Helical" evidence="5">
    <location>
        <begin position="143"/>
        <end position="174"/>
    </location>
</feature>
<keyword evidence="3 5" id="KW-1133">Transmembrane helix</keyword>
<feature type="transmembrane region" description="Helical" evidence="5">
    <location>
        <begin position="253"/>
        <end position="274"/>
    </location>
</feature>
<feature type="transmembrane region" description="Helical" evidence="5">
    <location>
        <begin position="50"/>
        <end position="68"/>
    </location>
</feature>
<evidence type="ECO:0000256" key="4">
    <source>
        <dbReference type="ARBA" id="ARBA00023136"/>
    </source>
</evidence>
<dbReference type="PANTHER" id="PTHR43483:SF3">
    <property type="entry name" value="MEMBRANE TRANSPORTER PROTEIN HI_0806-RELATED"/>
    <property type="match status" value="1"/>
</dbReference>
<keyword evidence="2 5" id="KW-0812">Transmembrane</keyword>
<comment type="subcellular location">
    <subcellularLocation>
        <location evidence="5">Cell membrane</location>
        <topology evidence="5">Multi-pass membrane protein</topology>
    </subcellularLocation>
    <subcellularLocation>
        <location evidence="1">Membrane</location>
        <topology evidence="1">Multi-pass membrane protein</topology>
    </subcellularLocation>
</comment>
<organism evidence="6 7">
    <name type="scientific">Methanoplanus limicola DSM 2279</name>
    <dbReference type="NCBI Taxonomy" id="937775"/>
    <lineage>
        <taxon>Archaea</taxon>
        <taxon>Methanobacteriati</taxon>
        <taxon>Methanobacteriota</taxon>
        <taxon>Stenosarchaea group</taxon>
        <taxon>Methanomicrobia</taxon>
        <taxon>Methanomicrobiales</taxon>
        <taxon>Methanomicrobiaceae</taxon>
        <taxon>Methanoplanus</taxon>
    </lineage>
</organism>
<dbReference type="FunCoup" id="H1YZL6">
    <property type="interactions" value="4"/>
</dbReference>
<evidence type="ECO:0000256" key="5">
    <source>
        <dbReference type="RuleBase" id="RU363041"/>
    </source>
</evidence>
<feature type="transmembrane region" description="Helical" evidence="5">
    <location>
        <begin position="6"/>
        <end position="38"/>
    </location>
</feature>
<comment type="similarity">
    <text evidence="5">Belongs to the 4-toluene sulfonate uptake permease (TSUP) (TC 2.A.102) family.</text>
</comment>
<gene>
    <name evidence="6" type="ORF">Metlim_2040</name>
</gene>
<sequence>MEMELIYILILLFTGIIVGFASGLLGVGGGFIMVPVQYWVLTSMGYDPQISILVTFGTNLAVVLPTALSGAYGHCKRGVVVWNAAFTMGIAGLFGAVIGGYAATMIPADLLRGIFGAVIIISAVRMLTARTPKVDKPIVDNTYIYLICGILTGMLSGIIGIGGGVVLIPVMVYLLHFRIHYAVGTSTALMVFAAFGGTISYIINGLSVTGLPPYSVGYVNLLQWVLLAVPAIIMAQAGVRAAHRLPAKQLKYVFIAVMVYMGLKMAGVFSFLGLPF</sequence>
<dbReference type="STRING" id="937775.Metlim_2040"/>
<feature type="transmembrane region" description="Helical" evidence="5">
    <location>
        <begin position="80"/>
        <end position="103"/>
    </location>
</feature>
<evidence type="ECO:0000256" key="2">
    <source>
        <dbReference type="ARBA" id="ARBA00022692"/>
    </source>
</evidence>
<evidence type="ECO:0000256" key="1">
    <source>
        <dbReference type="ARBA" id="ARBA00004141"/>
    </source>
</evidence>
<evidence type="ECO:0000256" key="3">
    <source>
        <dbReference type="ARBA" id="ARBA00022989"/>
    </source>
</evidence>
<dbReference type="EMBL" id="CM001436">
    <property type="protein sequence ID" value="EHQ36125.1"/>
    <property type="molecule type" value="Genomic_DNA"/>
</dbReference>
<dbReference type="OrthoDB" id="82244at2157"/>
<proteinExistence type="inferred from homology"/>
<dbReference type="HOGENOM" id="CLU_045498_6_2_2"/>
<dbReference type="Proteomes" id="UP000005741">
    <property type="component" value="Chromosome"/>
</dbReference>
<dbReference type="AlphaFoldDB" id="H1YZL6"/>
<feature type="transmembrane region" description="Helical" evidence="5">
    <location>
        <begin position="110"/>
        <end position="128"/>
    </location>
</feature>
<dbReference type="GO" id="GO:0005886">
    <property type="term" value="C:plasma membrane"/>
    <property type="evidence" value="ECO:0007669"/>
    <property type="project" value="UniProtKB-SubCell"/>
</dbReference>
<dbReference type="Pfam" id="PF01925">
    <property type="entry name" value="TauE"/>
    <property type="match status" value="1"/>
</dbReference>
<protein>
    <recommendedName>
        <fullName evidence="5">Probable membrane transporter protein</fullName>
    </recommendedName>
</protein>
<feature type="transmembrane region" description="Helical" evidence="5">
    <location>
        <begin position="181"/>
        <end position="203"/>
    </location>
</feature>
<dbReference type="InterPro" id="IPR002781">
    <property type="entry name" value="TM_pro_TauE-like"/>
</dbReference>
<feature type="transmembrane region" description="Helical" evidence="5">
    <location>
        <begin position="223"/>
        <end position="241"/>
    </location>
</feature>
<evidence type="ECO:0000313" key="7">
    <source>
        <dbReference type="Proteomes" id="UP000005741"/>
    </source>
</evidence>
<dbReference type="RefSeq" id="WP_004078372.1">
    <property type="nucleotide sequence ID" value="NZ_CM001436.1"/>
</dbReference>
<accession>H1YZL6</accession>
<dbReference type="InParanoid" id="H1YZL6"/>
<keyword evidence="4 5" id="KW-0472">Membrane</keyword>